<dbReference type="GO" id="GO:0005524">
    <property type="term" value="F:ATP binding"/>
    <property type="evidence" value="ECO:0007669"/>
    <property type="project" value="UniProtKB-UniRule"/>
</dbReference>
<dbReference type="PROSITE" id="PS50975">
    <property type="entry name" value="ATP_GRASP"/>
    <property type="match status" value="1"/>
</dbReference>
<evidence type="ECO:0000313" key="3">
    <source>
        <dbReference type="EMBL" id="MBA4602897.1"/>
    </source>
</evidence>
<protein>
    <submittedName>
        <fullName evidence="3">YheC/YheD family protein</fullName>
    </submittedName>
</protein>
<dbReference type="GO" id="GO:0046872">
    <property type="term" value="F:metal ion binding"/>
    <property type="evidence" value="ECO:0007669"/>
    <property type="project" value="InterPro"/>
</dbReference>
<dbReference type="Gene3D" id="3.30.470.20">
    <property type="entry name" value="ATP-grasp fold, B domain"/>
    <property type="match status" value="1"/>
</dbReference>
<feature type="domain" description="ATP-grasp" evidence="2">
    <location>
        <begin position="21"/>
        <end position="249"/>
    </location>
</feature>
<dbReference type="SUPFAM" id="SSF56059">
    <property type="entry name" value="Glutathione synthetase ATP-binding domain-like"/>
    <property type="match status" value="1"/>
</dbReference>
<comment type="caution">
    <text evidence="3">The sequence shown here is derived from an EMBL/GenBank/DDBJ whole genome shotgun (WGS) entry which is preliminary data.</text>
</comment>
<keyword evidence="4" id="KW-1185">Reference proteome</keyword>
<dbReference type="InterPro" id="IPR026838">
    <property type="entry name" value="YheC/D"/>
</dbReference>
<organism evidence="3 4">
    <name type="scientific">Thermoactinomyces mirandus</name>
    <dbReference type="NCBI Taxonomy" id="2756294"/>
    <lineage>
        <taxon>Bacteria</taxon>
        <taxon>Bacillati</taxon>
        <taxon>Bacillota</taxon>
        <taxon>Bacilli</taxon>
        <taxon>Bacillales</taxon>
        <taxon>Thermoactinomycetaceae</taxon>
        <taxon>Thermoactinomyces</taxon>
    </lineage>
</organism>
<keyword evidence="1" id="KW-0067">ATP-binding</keyword>
<evidence type="ECO:0000259" key="2">
    <source>
        <dbReference type="PROSITE" id="PS50975"/>
    </source>
</evidence>
<proteinExistence type="predicted"/>
<name>A0A7W1XTK5_9BACL</name>
<sequence length="249" mass="28740">MKKLPYQQIASKTLKTMVLSRNGKISPHIPETKWYNYEQLKQMLHRHSAVFIKPDKGGGGAGTVRVTKLGSRKVELHTLNSRKVIDARKLPFYLKSFLNPRRHYIIQQWIDLGKINGRPFDLRVHLQKPLSSWQISGVCAKIAAPGKIVTNHCKGGQPVEAPKALYQVAAQKKQTIFLMRKIYNLSKEVAKTLNVFFPGLRELGIDLGVDKKLGIWIFEVNTRPDFKMFRVLEDLHMYDRIRKTHRFIV</sequence>
<dbReference type="RefSeq" id="WP_181740895.1">
    <property type="nucleotide sequence ID" value="NZ_JACEOL010000036.1"/>
</dbReference>
<accession>A0A7W1XTK5</accession>
<dbReference type="Proteomes" id="UP000538292">
    <property type="component" value="Unassembled WGS sequence"/>
</dbReference>
<dbReference type="Pfam" id="PF14398">
    <property type="entry name" value="ATPgrasp_YheCD"/>
    <property type="match status" value="1"/>
</dbReference>
<reference evidence="3 4" key="1">
    <citation type="submission" date="2020-07" db="EMBL/GenBank/DDBJ databases">
        <title>Thermoactinomyces phylogeny.</title>
        <authorList>
            <person name="Dunlap C."/>
        </authorList>
    </citation>
    <scope>NUCLEOTIDE SEQUENCE [LARGE SCALE GENOMIC DNA]</scope>
    <source>
        <strain evidence="3 4">AMNI-1</strain>
    </source>
</reference>
<evidence type="ECO:0000313" key="4">
    <source>
        <dbReference type="Proteomes" id="UP000538292"/>
    </source>
</evidence>
<dbReference type="InterPro" id="IPR011761">
    <property type="entry name" value="ATP-grasp"/>
</dbReference>
<gene>
    <name evidence="3" type="ORF">H2C83_11350</name>
</gene>
<evidence type="ECO:0000256" key="1">
    <source>
        <dbReference type="PROSITE-ProRule" id="PRU00409"/>
    </source>
</evidence>
<dbReference type="EMBL" id="JACEOL010000036">
    <property type="protein sequence ID" value="MBA4602897.1"/>
    <property type="molecule type" value="Genomic_DNA"/>
</dbReference>
<keyword evidence="1" id="KW-0547">Nucleotide-binding</keyword>
<dbReference type="AlphaFoldDB" id="A0A7W1XTK5"/>